<evidence type="ECO:0000313" key="7">
    <source>
        <dbReference type="Proteomes" id="UP000628710"/>
    </source>
</evidence>
<dbReference type="InterPro" id="IPR004369">
    <property type="entry name" value="Prolyl-tRNA_editing_YbaK/EbsC"/>
</dbReference>
<keyword evidence="3 4" id="KW-0456">Lyase</keyword>
<dbReference type="GO" id="GO:0016829">
    <property type="term" value="F:lyase activity"/>
    <property type="evidence" value="ECO:0007669"/>
    <property type="project" value="UniProtKB-KW"/>
</dbReference>
<keyword evidence="2 4" id="KW-0648">Protein biosynthesis</keyword>
<evidence type="ECO:0000259" key="5">
    <source>
        <dbReference type="Pfam" id="PF04073"/>
    </source>
</evidence>
<name>A0A934JQG0_9GAMM</name>
<accession>A0A934JQG0</accession>
<evidence type="ECO:0000256" key="2">
    <source>
        <dbReference type="ARBA" id="ARBA00022917"/>
    </source>
</evidence>
<dbReference type="Pfam" id="PF04073">
    <property type="entry name" value="tRNA_edit"/>
    <property type="match status" value="1"/>
</dbReference>
<dbReference type="GO" id="GO:0002161">
    <property type="term" value="F:aminoacyl-tRNA deacylase activity"/>
    <property type="evidence" value="ECO:0007669"/>
    <property type="project" value="InterPro"/>
</dbReference>
<proteinExistence type="inferred from homology"/>
<evidence type="ECO:0000256" key="4">
    <source>
        <dbReference type="PIRNR" id="PIRNR006181"/>
    </source>
</evidence>
<evidence type="ECO:0000313" key="6">
    <source>
        <dbReference type="EMBL" id="MBJ7536361.1"/>
    </source>
</evidence>
<evidence type="ECO:0000256" key="1">
    <source>
        <dbReference type="ARBA" id="ARBA00009798"/>
    </source>
</evidence>
<feature type="domain" description="YbaK/aminoacyl-tRNA synthetase-associated" evidence="5">
    <location>
        <begin position="31"/>
        <end position="141"/>
    </location>
</feature>
<comment type="caution">
    <text evidence="6">The sequence shown here is derived from an EMBL/GenBank/DDBJ whole genome shotgun (WGS) entry which is preliminary data.</text>
</comment>
<evidence type="ECO:0000256" key="3">
    <source>
        <dbReference type="ARBA" id="ARBA00023239"/>
    </source>
</evidence>
<sequence>MTPAINLLKKKKIEFTIHQYEHDPHCTNFGEEAAQKLGLDATSVFKTLLVSDDKNFFVAIVPVTGTLNLKQAANAFGVKKLRMAEPKEAERLTGYLVGGISPVGQKKSLVTCIDASAQSQQKIYVSGGKRGLDIGLAPNDLSLVCRNAAFAPIGESK</sequence>
<protein>
    <recommendedName>
        <fullName evidence="4">Cys-tRNA(Pro)/Cys-tRNA(Cys) deacylase</fullName>
        <ecNumber evidence="4">4.2.-.-</ecNumber>
    </recommendedName>
</protein>
<gene>
    <name evidence="6" type="primary">ybaK</name>
    <name evidence="6" type="ORF">I8J31_01560</name>
</gene>
<reference evidence="6" key="1">
    <citation type="submission" date="2020-12" db="EMBL/GenBank/DDBJ databases">
        <title>Marinomonas arctica sp. nov., a psychrotolerant bacterium isolated from the Arctic.</title>
        <authorList>
            <person name="Zhang Y."/>
        </authorList>
    </citation>
    <scope>NUCLEOTIDE SEQUENCE</scope>
    <source>
        <strain evidence="6">C1424</strain>
    </source>
</reference>
<dbReference type="InterPro" id="IPR007214">
    <property type="entry name" value="YbaK/aa-tRNA-synth-assoc-dom"/>
</dbReference>
<dbReference type="CDD" id="cd00002">
    <property type="entry name" value="YbaK_deacylase"/>
    <property type="match status" value="1"/>
</dbReference>
<dbReference type="Gene3D" id="3.90.960.10">
    <property type="entry name" value="YbaK/aminoacyl-tRNA synthetase-associated domain"/>
    <property type="match status" value="1"/>
</dbReference>
<comment type="similarity">
    <text evidence="1 4">Belongs to the prolyl-tRNA editing family. YbaK/EbsC subfamily.</text>
</comment>
<dbReference type="InterPro" id="IPR036754">
    <property type="entry name" value="YbaK/aa-tRNA-synt-asso_dom_sf"/>
</dbReference>
<dbReference type="EMBL" id="JAEMNX010000001">
    <property type="protein sequence ID" value="MBJ7536361.1"/>
    <property type="molecule type" value="Genomic_DNA"/>
</dbReference>
<dbReference type="GO" id="GO:0006412">
    <property type="term" value="P:translation"/>
    <property type="evidence" value="ECO:0007669"/>
    <property type="project" value="UniProtKB-KW"/>
</dbReference>
<dbReference type="Proteomes" id="UP000628710">
    <property type="component" value="Unassembled WGS sequence"/>
</dbReference>
<organism evidence="6 7">
    <name type="scientific">Marinomonas transparens</name>
    <dbReference type="NCBI Taxonomy" id="2795388"/>
    <lineage>
        <taxon>Bacteria</taxon>
        <taxon>Pseudomonadati</taxon>
        <taxon>Pseudomonadota</taxon>
        <taxon>Gammaproteobacteria</taxon>
        <taxon>Oceanospirillales</taxon>
        <taxon>Oceanospirillaceae</taxon>
        <taxon>Marinomonas</taxon>
    </lineage>
</organism>
<dbReference type="RefSeq" id="WP_199466428.1">
    <property type="nucleotide sequence ID" value="NZ_JAEMNX010000001.1"/>
</dbReference>
<dbReference type="PANTHER" id="PTHR30411:SF0">
    <property type="entry name" value="CYS-TRNA(PRO)_CYS-TRNA(CYS) DEACYLASE YBAK"/>
    <property type="match status" value="1"/>
</dbReference>
<dbReference type="EC" id="4.2.-.-" evidence="4"/>
<dbReference type="NCBIfam" id="TIGR00011">
    <property type="entry name" value="YbaK_EbsC"/>
    <property type="match status" value="1"/>
</dbReference>
<dbReference type="PIRSF" id="PIRSF006181">
    <property type="entry name" value="EbsC_YbaK"/>
    <property type="match status" value="1"/>
</dbReference>
<keyword evidence="7" id="KW-1185">Reference proteome</keyword>
<dbReference type="AlphaFoldDB" id="A0A934JQG0"/>
<dbReference type="SUPFAM" id="SSF55826">
    <property type="entry name" value="YbaK/ProRS associated domain"/>
    <property type="match status" value="1"/>
</dbReference>
<dbReference type="PANTHER" id="PTHR30411">
    <property type="entry name" value="CYTOPLASMIC PROTEIN"/>
    <property type="match status" value="1"/>
</dbReference>